<dbReference type="STRING" id="1142394.PSMK_06780"/>
<evidence type="ECO:0000313" key="2">
    <source>
        <dbReference type="EMBL" id="BAM02837.1"/>
    </source>
</evidence>
<evidence type="ECO:0000256" key="1">
    <source>
        <dbReference type="SAM" id="MobiDB-lite"/>
    </source>
</evidence>
<dbReference type="KEGG" id="phm:PSMK_06780"/>
<dbReference type="EMBL" id="AP012338">
    <property type="protein sequence ID" value="BAM02837.1"/>
    <property type="molecule type" value="Genomic_DNA"/>
</dbReference>
<gene>
    <name evidence="2" type="ordered locus">PSMK_06780</name>
</gene>
<name>I0IC49_PHYMF</name>
<evidence type="ECO:0000313" key="3">
    <source>
        <dbReference type="Proteomes" id="UP000007881"/>
    </source>
</evidence>
<dbReference type="AlphaFoldDB" id="I0IC49"/>
<feature type="region of interest" description="Disordered" evidence="1">
    <location>
        <begin position="27"/>
        <end position="64"/>
    </location>
</feature>
<sequence>MKRAARRRNVFGEPGRGWQAHRRIFEPDEAAPPACANDADRNAHGRRRDRSIDRSGVPRRRRPG</sequence>
<reference evidence="2 3" key="1">
    <citation type="submission" date="2012-02" db="EMBL/GenBank/DDBJ databases">
        <title>Complete genome sequence of Phycisphaera mikurensis NBRC 102666.</title>
        <authorList>
            <person name="Ankai A."/>
            <person name="Hosoyama A."/>
            <person name="Terui Y."/>
            <person name="Sekine M."/>
            <person name="Fukai R."/>
            <person name="Kato Y."/>
            <person name="Nakamura S."/>
            <person name="Yamada-Narita S."/>
            <person name="Kawakoshi A."/>
            <person name="Fukunaga Y."/>
            <person name="Yamazaki S."/>
            <person name="Fujita N."/>
        </authorList>
    </citation>
    <scope>NUCLEOTIDE SEQUENCE [LARGE SCALE GENOMIC DNA]</scope>
    <source>
        <strain evidence="3">NBRC 102666 / KCTC 22515 / FYK2301M01</strain>
    </source>
</reference>
<dbReference type="HOGENOM" id="CLU_2863947_0_0_0"/>
<accession>I0IC49</accession>
<keyword evidence="3" id="KW-1185">Reference proteome</keyword>
<organism evidence="2 3">
    <name type="scientific">Phycisphaera mikurensis (strain NBRC 102666 / KCTC 22515 / FYK2301M01)</name>
    <dbReference type="NCBI Taxonomy" id="1142394"/>
    <lineage>
        <taxon>Bacteria</taxon>
        <taxon>Pseudomonadati</taxon>
        <taxon>Planctomycetota</taxon>
        <taxon>Phycisphaerae</taxon>
        <taxon>Phycisphaerales</taxon>
        <taxon>Phycisphaeraceae</taxon>
        <taxon>Phycisphaera</taxon>
    </lineage>
</organism>
<protein>
    <submittedName>
        <fullName evidence="2">Uncharacterized protein</fullName>
    </submittedName>
</protein>
<proteinExistence type="predicted"/>
<dbReference type="Proteomes" id="UP000007881">
    <property type="component" value="Chromosome"/>
</dbReference>